<gene>
    <name evidence="2" type="ORF">C7M84_008841</name>
</gene>
<reference evidence="2 3" key="2">
    <citation type="submission" date="2019-01" db="EMBL/GenBank/DDBJ databases">
        <title>The decoding of complex shrimp genome reveals the adaptation for benthos swimmer, frequently molting mechanism and breeding impact on genome.</title>
        <authorList>
            <person name="Sun Y."/>
            <person name="Gao Y."/>
            <person name="Yu Y."/>
        </authorList>
    </citation>
    <scope>NUCLEOTIDE SEQUENCE [LARGE SCALE GENOMIC DNA]</scope>
    <source>
        <tissue evidence="2">Muscle</tissue>
    </source>
</reference>
<organism evidence="2 3">
    <name type="scientific">Penaeus vannamei</name>
    <name type="common">Whiteleg shrimp</name>
    <name type="synonym">Litopenaeus vannamei</name>
    <dbReference type="NCBI Taxonomy" id="6689"/>
    <lineage>
        <taxon>Eukaryota</taxon>
        <taxon>Metazoa</taxon>
        <taxon>Ecdysozoa</taxon>
        <taxon>Arthropoda</taxon>
        <taxon>Crustacea</taxon>
        <taxon>Multicrustacea</taxon>
        <taxon>Malacostraca</taxon>
        <taxon>Eumalacostraca</taxon>
        <taxon>Eucarida</taxon>
        <taxon>Decapoda</taxon>
        <taxon>Dendrobranchiata</taxon>
        <taxon>Penaeoidea</taxon>
        <taxon>Penaeidae</taxon>
        <taxon>Penaeus</taxon>
    </lineage>
</organism>
<dbReference type="AlphaFoldDB" id="A0A3R7QN30"/>
<protein>
    <submittedName>
        <fullName evidence="2">Uncharacterized protein</fullName>
    </submittedName>
</protein>
<feature type="region of interest" description="Disordered" evidence="1">
    <location>
        <begin position="148"/>
        <end position="374"/>
    </location>
</feature>
<proteinExistence type="predicted"/>
<evidence type="ECO:0000313" key="3">
    <source>
        <dbReference type="Proteomes" id="UP000283509"/>
    </source>
</evidence>
<feature type="compositionally biased region" description="Polar residues" evidence="1">
    <location>
        <begin position="237"/>
        <end position="254"/>
    </location>
</feature>
<evidence type="ECO:0000313" key="2">
    <source>
        <dbReference type="EMBL" id="ROT72726.1"/>
    </source>
</evidence>
<feature type="compositionally biased region" description="Basic residues" evidence="1">
    <location>
        <begin position="171"/>
        <end position="189"/>
    </location>
</feature>
<comment type="caution">
    <text evidence="2">The sequence shown here is derived from an EMBL/GenBank/DDBJ whole genome shotgun (WGS) entry which is preliminary data.</text>
</comment>
<feature type="compositionally biased region" description="Basic residues" evidence="1">
    <location>
        <begin position="199"/>
        <end position="210"/>
    </location>
</feature>
<keyword evidence="3" id="KW-1185">Reference proteome</keyword>
<sequence length="450" mass="49929">MVSLVFPSLAFPSPLPRPLTPPPHPSTPSLVRKSSITPVCCFPSFCHPLPLPLPPLICLKPSCPSPLPCPNLPLPFSLFRTVFAFCPTVALLPYPHPPARALPPTPPHLLRACHPTTPPCYPTTPTHSHLLSALLPCYPTTLKPLLTSPRRRPSPLLSSSPLVPSLNHDRARQRRSFVQHHDRGHLRHRSREDIEGERHRGRGHRGRGHRGRETSRERDIEGEDIEGEDIEGEITSIRDTNPQRAIQSPPSITLNHPAINPPTDREPHSPPPLRTHSVSQDEALLKAPAEGTPSAHRRRVTLLSRRPSADSEAPAEESDHPPPTRQRNRPFLPHTKERPLSPSHKGTAPFSLTQRNQPFLPHTKEPPLSPSHKGTAPFSLTRILRQTISETLVLHLHFPFLPMILPITDTSEAWDVFTLHLASIKGTAVTSAVISSCCLSLSLLAYDEFR</sequence>
<name>A0A3R7QN30_PENVA</name>
<accession>A0A3R7QN30</accession>
<dbReference type="Proteomes" id="UP000283509">
    <property type="component" value="Unassembled WGS sequence"/>
</dbReference>
<dbReference type="EMBL" id="QCYY01002114">
    <property type="protein sequence ID" value="ROT72726.1"/>
    <property type="molecule type" value="Genomic_DNA"/>
</dbReference>
<feature type="compositionally biased region" description="Low complexity" evidence="1">
    <location>
        <begin position="148"/>
        <end position="166"/>
    </location>
</feature>
<reference evidence="2 3" key="1">
    <citation type="submission" date="2018-04" db="EMBL/GenBank/DDBJ databases">
        <authorList>
            <person name="Zhang X."/>
            <person name="Yuan J."/>
            <person name="Li F."/>
            <person name="Xiang J."/>
        </authorList>
    </citation>
    <scope>NUCLEOTIDE SEQUENCE [LARGE SCALE GENOMIC DNA]</scope>
    <source>
        <tissue evidence="2">Muscle</tissue>
    </source>
</reference>
<evidence type="ECO:0000256" key="1">
    <source>
        <dbReference type="SAM" id="MobiDB-lite"/>
    </source>
</evidence>
<feature type="compositionally biased region" description="Acidic residues" evidence="1">
    <location>
        <begin position="220"/>
        <end position="232"/>
    </location>
</feature>